<evidence type="ECO:0000313" key="2">
    <source>
        <dbReference type="Proteomes" id="UP000887565"/>
    </source>
</evidence>
<dbReference type="Proteomes" id="UP000887565">
    <property type="component" value="Unplaced"/>
</dbReference>
<evidence type="ECO:0000256" key="1">
    <source>
        <dbReference type="SAM" id="MobiDB-lite"/>
    </source>
</evidence>
<accession>A0A915I0J7</accession>
<feature type="region of interest" description="Disordered" evidence="1">
    <location>
        <begin position="55"/>
        <end position="79"/>
    </location>
</feature>
<dbReference type="WBParaSite" id="nRc.2.0.1.t07637-RA">
    <property type="protein sequence ID" value="nRc.2.0.1.t07637-RA"/>
    <property type="gene ID" value="nRc.2.0.1.g07637"/>
</dbReference>
<reference evidence="3" key="1">
    <citation type="submission" date="2022-11" db="UniProtKB">
        <authorList>
            <consortium name="WormBaseParasite"/>
        </authorList>
    </citation>
    <scope>IDENTIFICATION</scope>
</reference>
<organism evidence="2 3">
    <name type="scientific">Romanomermis culicivorax</name>
    <name type="common">Nematode worm</name>
    <dbReference type="NCBI Taxonomy" id="13658"/>
    <lineage>
        <taxon>Eukaryota</taxon>
        <taxon>Metazoa</taxon>
        <taxon>Ecdysozoa</taxon>
        <taxon>Nematoda</taxon>
        <taxon>Enoplea</taxon>
        <taxon>Dorylaimia</taxon>
        <taxon>Mermithida</taxon>
        <taxon>Mermithoidea</taxon>
        <taxon>Mermithidae</taxon>
        <taxon>Romanomermis</taxon>
    </lineage>
</organism>
<dbReference type="AlphaFoldDB" id="A0A915I0J7"/>
<evidence type="ECO:0000313" key="3">
    <source>
        <dbReference type="WBParaSite" id="nRc.2.0.1.t07637-RA"/>
    </source>
</evidence>
<sequence>MKKATKPKLTVQKQPMRLPKLTSLPPELTREDNAKQMANMEKTIEQVAKKFVNLRDDSDGNQTTDAGTQDFVDQRAQTS</sequence>
<feature type="region of interest" description="Disordered" evidence="1">
    <location>
        <begin position="1"/>
        <end position="24"/>
    </location>
</feature>
<name>A0A915I0J7_ROMCU</name>
<protein>
    <submittedName>
        <fullName evidence="3">Uncharacterized protein</fullName>
    </submittedName>
</protein>
<proteinExistence type="predicted"/>
<keyword evidence="2" id="KW-1185">Reference proteome</keyword>